<evidence type="ECO:0000256" key="1">
    <source>
        <dbReference type="SAM" id="MobiDB-lite"/>
    </source>
</evidence>
<sequence length="56" mass="5608">GHIVVSVARVAEHGDADVADGLPAGDVAVALATATPYRPGSRSGPCSASWAPRPDR</sequence>
<dbReference type="AlphaFoldDB" id="A0A7W8BXI3"/>
<comment type="caution">
    <text evidence="2">The sequence shown here is derived from an EMBL/GenBank/DDBJ whole genome shotgun (WGS) entry which is preliminary data.</text>
</comment>
<organism evidence="2 3">
    <name type="scientific">Streptomyces griseoloalbus</name>
    <dbReference type="NCBI Taxonomy" id="67303"/>
    <lineage>
        <taxon>Bacteria</taxon>
        <taxon>Bacillati</taxon>
        <taxon>Actinomycetota</taxon>
        <taxon>Actinomycetes</taxon>
        <taxon>Kitasatosporales</taxon>
        <taxon>Streptomycetaceae</taxon>
        <taxon>Streptomyces</taxon>
    </lineage>
</organism>
<accession>A0A7W8BXI3</accession>
<proteinExistence type="predicted"/>
<evidence type="ECO:0000313" key="3">
    <source>
        <dbReference type="Proteomes" id="UP000568022"/>
    </source>
</evidence>
<dbReference type="EMBL" id="JACHJE010000025">
    <property type="protein sequence ID" value="MBB5130018.1"/>
    <property type="molecule type" value="Genomic_DNA"/>
</dbReference>
<protein>
    <submittedName>
        <fullName evidence="2">Uncharacterized protein</fullName>
    </submittedName>
</protein>
<reference evidence="2 3" key="1">
    <citation type="submission" date="2020-08" db="EMBL/GenBank/DDBJ databases">
        <title>Genomic Encyclopedia of Type Strains, Phase III (KMG-III): the genomes of soil and plant-associated and newly described type strains.</title>
        <authorList>
            <person name="Whitman W."/>
        </authorList>
    </citation>
    <scope>NUCLEOTIDE SEQUENCE [LARGE SCALE GENOMIC DNA]</scope>
    <source>
        <strain evidence="2 3">CECT 3226</strain>
    </source>
</reference>
<keyword evidence="3" id="KW-1185">Reference proteome</keyword>
<feature type="non-terminal residue" evidence="2">
    <location>
        <position position="1"/>
    </location>
</feature>
<name>A0A7W8BXI3_9ACTN</name>
<evidence type="ECO:0000313" key="2">
    <source>
        <dbReference type="EMBL" id="MBB5130018.1"/>
    </source>
</evidence>
<gene>
    <name evidence="2" type="ORF">FHS32_006813</name>
</gene>
<dbReference type="Proteomes" id="UP000568022">
    <property type="component" value="Unassembled WGS sequence"/>
</dbReference>
<feature type="region of interest" description="Disordered" evidence="1">
    <location>
        <begin position="36"/>
        <end position="56"/>
    </location>
</feature>